<dbReference type="InterPro" id="IPR050580">
    <property type="entry name" value="2H_phosphoesterase_YjcG-like"/>
</dbReference>
<dbReference type="InterPro" id="IPR009097">
    <property type="entry name" value="Cyclic_Pdiesterase"/>
</dbReference>
<dbReference type="RefSeq" id="WP_344948009.1">
    <property type="nucleotide sequence ID" value="NZ_BAAAZG010000019.1"/>
</dbReference>
<keyword evidence="2" id="KW-0436">Ligase</keyword>
<dbReference type="Proteomes" id="UP001500683">
    <property type="component" value="Unassembled WGS sequence"/>
</dbReference>
<sequence>MGGRPRSGPPAGRTQGAGGHETHGTRTIGVAIPIPHPYGRELQRVRESFGDRLAPGIPTHITLLPPTQVDAAELGAVEEHLAGVARTERPFRIRLRGTGTFRPVSPVVFVALAEGKDGCARLHTKVLAGPPGQRPQFPYHPHVTVAHHLSDEQMDRAAKELADYEAAFQVWGFSLYEHGADGVWRPRRHFLFGSGAAD</sequence>
<dbReference type="GO" id="GO:0016874">
    <property type="term" value="F:ligase activity"/>
    <property type="evidence" value="ECO:0007669"/>
    <property type="project" value="UniProtKB-KW"/>
</dbReference>
<feature type="region of interest" description="Disordered" evidence="1">
    <location>
        <begin position="1"/>
        <end position="32"/>
    </location>
</feature>
<dbReference type="PANTHER" id="PTHR40037:SF1">
    <property type="entry name" value="PHOSPHOESTERASE SAOUHSC_00951-RELATED"/>
    <property type="match status" value="1"/>
</dbReference>
<evidence type="ECO:0000256" key="1">
    <source>
        <dbReference type="SAM" id="MobiDB-lite"/>
    </source>
</evidence>
<dbReference type="SUPFAM" id="SSF55144">
    <property type="entry name" value="LigT-like"/>
    <property type="match status" value="1"/>
</dbReference>
<accession>A0ABP7VV47</accession>
<dbReference type="Gene3D" id="3.90.1140.10">
    <property type="entry name" value="Cyclic phosphodiesterase"/>
    <property type="match status" value="1"/>
</dbReference>
<protein>
    <submittedName>
        <fullName evidence="2">2'-5' RNA ligase family protein</fullName>
    </submittedName>
</protein>
<organism evidence="2 3">
    <name type="scientific">Actinomadura miaoliensis</name>
    <dbReference type="NCBI Taxonomy" id="430685"/>
    <lineage>
        <taxon>Bacteria</taxon>
        <taxon>Bacillati</taxon>
        <taxon>Actinomycetota</taxon>
        <taxon>Actinomycetes</taxon>
        <taxon>Streptosporangiales</taxon>
        <taxon>Thermomonosporaceae</taxon>
        <taxon>Actinomadura</taxon>
    </lineage>
</organism>
<feature type="compositionally biased region" description="Low complexity" evidence="1">
    <location>
        <begin position="1"/>
        <end position="13"/>
    </location>
</feature>
<keyword evidence="3" id="KW-1185">Reference proteome</keyword>
<proteinExistence type="predicted"/>
<evidence type="ECO:0000313" key="2">
    <source>
        <dbReference type="EMBL" id="GAA4074693.1"/>
    </source>
</evidence>
<evidence type="ECO:0000313" key="3">
    <source>
        <dbReference type="Proteomes" id="UP001500683"/>
    </source>
</evidence>
<dbReference type="Pfam" id="PF13563">
    <property type="entry name" value="2_5_RNA_ligase2"/>
    <property type="match status" value="1"/>
</dbReference>
<dbReference type="EMBL" id="BAAAZG010000019">
    <property type="protein sequence ID" value="GAA4074693.1"/>
    <property type="molecule type" value="Genomic_DNA"/>
</dbReference>
<name>A0ABP7VV47_9ACTN</name>
<comment type="caution">
    <text evidence="2">The sequence shown here is derived from an EMBL/GenBank/DDBJ whole genome shotgun (WGS) entry which is preliminary data.</text>
</comment>
<dbReference type="PANTHER" id="PTHR40037">
    <property type="entry name" value="PHOSPHOESTERASE YJCG-RELATED"/>
    <property type="match status" value="1"/>
</dbReference>
<gene>
    <name evidence="2" type="ORF">GCM10022214_34580</name>
</gene>
<reference evidence="3" key="1">
    <citation type="journal article" date="2019" name="Int. J. Syst. Evol. Microbiol.">
        <title>The Global Catalogue of Microorganisms (GCM) 10K type strain sequencing project: providing services to taxonomists for standard genome sequencing and annotation.</title>
        <authorList>
            <consortium name="The Broad Institute Genomics Platform"/>
            <consortium name="The Broad Institute Genome Sequencing Center for Infectious Disease"/>
            <person name="Wu L."/>
            <person name="Ma J."/>
        </authorList>
    </citation>
    <scope>NUCLEOTIDE SEQUENCE [LARGE SCALE GENOMIC DNA]</scope>
    <source>
        <strain evidence="3">JCM 16702</strain>
    </source>
</reference>